<dbReference type="FunCoup" id="A0A1X7UW76">
    <property type="interactions" value="469"/>
</dbReference>
<feature type="domain" description="Phosducin" evidence="5">
    <location>
        <begin position="59"/>
        <end position="286"/>
    </location>
</feature>
<dbReference type="InterPro" id="IPR023196">
    <property type="entry name" value="Phosducin_N_dom_sf"/>
</dbReference>
<dbReference type="InterPro" id="IPR024253">
    <property type="entry name" value="Phosducin_thioredoxin-like_dom"/>
</dbReference>
<keyword evidence="2" id="KW-0597">Phosphoprotein</keyword>
<dbReference type="PANTHER" id="PTHR46052">
    <property type="entry name" value="PHOSDUCIN-LIKE PROTEIN"/>
    <property type="match status" value="1"/>
</dbReference>
<evidence type="ECO:0000256" key="2">
    <source>
        <dbReference type="ARBA" id="ARBA00022553"/>
    </source>
</evidence>
<evidence type="ECO:0000259" key="5">
    <source>
        <dbReference type="Pfam" id="PF02114"/>
    </source>
</evidence>
<dbReference type="Gene3D" id="1.10.168.10">
    <property type="entry name" value="Phosducin, domain 2"/>
    <property type="match status" value="1"/>
</dbReference>
<dbReference type="OMA" id="GIIEMMP"/>
<evidence type="ECO:0000256" key="3">
    <source>
        <dbReference type="SAM" id="MobiDB-lite"/>
    </source>
</evidence>
<feature type="region of interest" description="Disordered" evidence="3">
    <location>
        <begin position="24"/>
        <end position="65"/>
    </location>
</feature>
<dbReference type="SUPFAM" id="SSF52833">
    <property type="entry name" value="Thioredoxin-like"/>
    <property type="match status" value="1"/>
</dbReference>
<evidence type="ECO:0000313" key="6">
    <source>
        <dbReference type="EnsemblMetazoa" id="Aqu2.1.31926_001"/>
    </source>
</evidence>
<dbReference type="STRING" id="400682.A0A1X7UW76"/>
<name>A0A1X7UW76_AMPQE</name>
<dbReference type="InterPro" id="IPR036249">
    <property type="entry name" value="Thioredoxin-like_sf"/>
</dbReference>
<feature type="chain" id="PRO_5010874847" description="Phosducin domain-containing protein" evidence="4">
    <location>
        <begin position="19"/>
        <end position="305"/>
    </location>
</feature>
<dbReference type="eggNOG" id="KOG3171">
    <property type="taxonomic scope" value="Eukaryota"/>
</dbReference>
<dbReference type="InterPro" id="IPR051499">
    <property type="entry name" value="Phosducin-like_reg"/>
</dbReference>
<dbReference type="InParanoid" id="A0A1X7UW76"/>
<evidence type="ECO:0000256" key="1">
    <source>
        <dbReference type="ARBA" id="ARBA00009686"/>
    </source>
</evidence>
<dbReference type="InterPro" id="IPR001200">
    <property type="entry name" value="Phosducin"/>
</dbReference>
<accession>A0A1X7UW76</accession>
<dbReference type="EnsemblMetazoa" id="Aqu2.1.31926_001">
    <property type="protein sequence ID" value="Aqu2.1.31926_001"/>
    <property type="gene ID" value="Aqu2.1.31926"/>
</dbReference>
<dbReference type="AlphaFoldDB" id="A0A1X7UW76"/>
<protein>
    <recommendedName>
        <fullName evidence="5">Phosducin domain-containing protein</fullName>
    </recommendedName>
</protein>
<dbReference type="OrthoDB" id="70588at2759"/>
<comment type="similarity">
    <text evidence="1">Belongs to the phosducin family.</text>
</comment>
<dbReference type="PANTHER" id="PTHR46052:SF1">
    <property type="entry name" value="PHOSDUCIN-LIKE PROTEIN"/>
    <property type="match status" value="1"/>
</dbReference>
<evidence type="ECO:0000256" key="4">
    <source>
        <dbReference type="SAM" id="SignalP"/>
    </source>
</evidence>
<dbReference type="PRINTS" id="PR00677">
    <property type="entry name" value="PHOSDUCIN"/>
</dbReference>
<keyword evidence="4" id="KW-0732">Signal</keyword>
<dbReference type="CDD" id="cd02987">
    <property type="entry name" value="Phd_like_Phd"/>
    <property type="match status" value="1"/>
</dbReference>
<feature type="signal peptide" evidence="4">
    <location>
        <begin position="1"/>
        <end position="18"/>
    </location>
</feature>
<proteinExistence type="inferred from homology"/>
<dbReference type="Pfam" id="PF02114">
    <property type="entry name" value="Phosducin"/>
    <property type="match status" value="1"/>
</dbReference>
<dbReference type="Gene3D" id="3.40.30.10">
    <property type="entry name" value="Glutaredoxin"/>
    <property type="match status" value="1"/>
</dbReference>
<organism evidence="6">
    <name type="scientific">Amphimedon queenslandica</name>
    <name type="common">Sponge</name>
    <dbReference type="NCBI Taxonomy" id="400682"/>
    <lineage>
        <taxon>Eukaryota</taxon>
        <taxon>Metazoa</taxon>
        <taxon>Porifera</taxon>
        <taxon>Demospongiae</taxon>
        <taxon>Heteroscleromorpha</taxon>
        <taxon>Haplosclerida</taxon>
        <taxon>Niphatidae</taxon>
        <taxon>Amphimedon</taxon>
    </lineage>
</organism>
<sequence>MSGWLVVAPAAAVLSLMASPLEEKIRGNKKSNYASSSEDEGEEKVPGYVPQPMMDGMPQTGPKGVLNDYRRFKYEERLARAQEEKKKVELINKMAFTVKPKSEEDETDGGKSSSKDLLDTLEQLEIDGGDPFMQQYRAQRIQQMKEQAKTHGKKRRMFGNLTELRGDKYAVAIDSAPPDVFVIIHIYDEFFITCVKLNRCLADLAKKYPTVKFCRIQSHQLELSKEFQEKGLPAILVYKSGNMIGNLLRVTDTLGESFKMNDIEDFLHDNNCLPSNDEARILGAYNLSPRPSVSDKPSDTDDDEL</sequence>
<dbReference type="GO" id="GO:0008277">
    <property type="term" value="P:regulation of G protein-coupled receptor signaling pathway"/>
    <property type="evidence" value="ECO:0007669"/>
    <property type="project" value="InterPro"/>
</dbReference>
<reference evidence="6" key="1">
    <citation type="submission" date="2017-05" db="UniProtKB">
        <authorList>
            <consortium name="EnsemblMetazoa"/>
        </authorList>
    </citation>
    <scope>IDENTIFICATION</scope>
</reference>